<organism evidence="3">
    <name type="scientific">mine drainage metagenome</name>
    <dbReference type="NCBI Taxonomy" id="410659"/>
    <lineage>
        <taxon>unclassified sequences</taxon>
        <taxon>metagenomes</taxon>
        <taxon>ecological metagenomes</taxon>
    </lineage>
</organism>
<reference evidence="3" key="2">
    <citation type="journal article" date="2014" name="ISME J.">
        <title>Microbial stratification in low pH oxic and suboxic macroscopic growths along an acid mine drainage.</title>
        <authorList>
            <person name="Mendez-Garcia C."/>
            <person name="Mesa V."/>
            <person name="Sprenger R.R."/>
            <person name="Richter M."/>
            <person name="Diez M.S."/>
            <person name="Solano J."/>
            <person name="Bargiela R."/>
            <person name="Golyshina O.V."/>
            <person name="Manteca A."/>
            <person name="Ramos J.L."/>
            <person name="Gallego J.R."/>
            <person name="Llorente I."/>
            <person name="Martins Dos Santos V.A."/>
            <person name="Jensen O.N."/>
            <person name="Pelaez A.I."/>
            <person name="Sanchez J."/>
            <person name="Ferrer M."/>
        </authorList>
    </citation>
    <scope>NUCLEOTIDE SEQUENCE</scope>
</reference>
<feature type="domain" description="2Fe-2S ferredoxin-type" evidence="2">
    <location>
        <begin position="2"/>
        <end position="79"/>
    </location>
</feature>
<dbReference type="InterPro" id="IPR042204">
    <property type="entry name" value="2Fe-2S-bd_N"/>
</dbReference>
<dbReference type="InterPro" id="IPR036010">
    <property type="entry name" value="2Fe-2S_ferredoxin-like_sf"/>
</dbReference>
<protein>
    <submittedName>
        <fullName evidence="3">Sarcosine oxidase alpha subunit</fullName>
    </submittedName>
</protein>
<gene>
    <name evidence="3" type="ORF">B1B_09091</name>
</gene>
<evidence type="ECO:0000313" key="3">
    <source>
        <dbReference type="EMBL" id="EQD56056.1"/>
    </source>
</evidence>
<dbReference type="InterPro" id="IPR001041">
    <property type="entry name" value="2Fe-2S_ferredoxin-type"/>
</dbReference>
<reference evidence="3" key="1">
    <citation type="submission" date="2013-08" db="EMBL/GenBank/DDBJ databases">
        <authorList>
            <person name="Mendez C."/>
            <person name="Richter M."/>
            <person name="Ferrer M."/>
            <person name="Sanchez J."/>
        </authorList>
    </citation>
    <scope>NUCLEOTIDE SEQUENCE</scope>
</reference>
<comment type="caution">
    <text evidence="3">The sequence shown here is derived from an EMBL/GenBank/DDBJ whole genome shotgun (WGS) entry which is preliminary data.</text>
</comment>
<name>T1A5Z2_9ZZZZ</name>
<evidence type="ECO:0000256" key="1">
    <source>
        <dbReference type="ARBA" id="ARBA00023002"/>
    </source>
</evidence>
<dbReference type="AlphaFoldDB" id="T1A5Z2"/>
<dbReference type="EMBL" id="AUZY01005963">
    <property type="protein sequence ID" value="EQD56056.1"/>
    <property type="molecule type" value="Genomic_DNA"/>
</dbReference>
<evidence type="ECO:0000259" key="2">
    <source>
        <dbReference type="PROSITE" id="PS51085"/>
    </source>
</evidence>
<accession>T1A5Z2</accession>
<keyword evidence="1" id="KW-0560">Oxidoreductase</keyword>
<dbReference type="PROSITE" id="PS51085">
    <property type="entry name" value="2FE2S_FER_2"/>
    <property type="match status" value="1"/>
</dbReference>
<proteinExistence type="predicted"/>
<dbReference type="GO" id="GO:0016491">
    <property type="term" value="F:oxidoreductase activity"/>
    <property type="evidence" value="ECO:0007669"/>
    <property type="project" value="UniProtKB-KW"/>
</dbReference>
<dbReference type="SUPFAM" id="SSF54292">
    <property type="entry name" value="2Fe-2S ferredoxin-like"/>
    <property type="match status" value="1"/>
</dbReference>
<dbReference type="Gene3D" id="3.10.20.440">
    <property type="entry name" value="2Fe-2S iron-sulphur cluster binding domain, sarcosine oxidase, alpha subunit, N-terminal domain"/>
    <property type="match status" value="1"/>
</dbReference>
<sequence length="79" mass="8203">MTTVRLTVNGIPVTVPEGASAAAAVATVTDVFRHSVRGAPRGPFCGMGQCFECRIRIDGRVTLACLARATPNAAITTDD</sequence>
<dbReference type="Pfam" id="PF13510">
    <property type="entry name" value="Fer2_4"/>
    <property type="match status" value="1"/>
</dbReference>
<dbReference type="GO" id="GO:0051536">
    <property type="term" value="F:iron-sulfur cluster binding"/>
    <property type="evidence" value="ECO:0007669"/>
    <property type="project" value="InterPro"/>
</dbReference>